<dbReference type="InterPro" id="IPR001173">
    <property type="entry name" value="Glyco_trans_2-like"/>
</dbReference>
<name>A0A0G1C5G6_9BACT</name>
<dbReference type="Proteomes" id="UP000034611">
    <property type="component" value="Unassembled WGS sequence"/>
</dbReference>
<proteinExistence type="inferred from homology"/>
<dbReference type="Pfam" id="PF00535">
    <property type="entry name" value="Glycos_transf_2"/>
    <property type="match status" value="1"/>
</dbReference>
<dbReference type="EMBL" id="LCEY01000008">
    <property type="protein sequence ID" value="KKS80797.1"/>
    <property type="molecule type" value="Genomic_DNA"/>
</dbReference>
<evidence type="ECO:0000313" key="8">
    <source>
        <dbReference type="Proteomes" id="UP000034611"/>
    </source>
</evidence>
<evidence type="ECO:0000259" key="6">
    <source>
        <dbReference type="Pfam" id="PF05050"/>
    </source>
</evidence>
<evidence type="ECO:0000256" key="2">
    <source>
        <dbReference type="ARBA" id="ARBA00022676"/>
    </source>
</evidence>
<dbReference type="Pfam" id="PF05050">
    <property type="entry name" value="Methyltransf_21"/>
    <property type="match status" value="1"/>
</dbReference>
<dbReference type="NCBIfam" id="TIGR01444">
    <property type="entry name" value="fkbM_fam"/>
    <property type="match status" value="1"/>
</dbReference>
<feature type="domain" description="Glycosyltransferase 2-like" evidence="5">
    <location>
        <begin position="308"/>
        <end position="464"/>
    </location>
</feature>
<keyword evidence="2" id="KW-0328">Glycosyltransferase</keyword>
<dbReference type="Gene3D" id="3.90.550.10">
    <property type="entry name" value="Spore Coat Polysaccharide Biosynthesis Protein SpsA, Chain A"/>
    <property type="match status" value="1"/>
</dbReference>
<dbReference type="InterPro" id="IPR029063">
    <property type="entry name" value="SAM-dependent_MTases_sf"/>
</dbReference>
<gene>
    <name evidence="7" type="ORF">UV56_C0008G0005</name>
</gene>
<dbReference type="PANTHER" id="PTHR43685">
    <property type="entry name" value="GLYCOSYLTRANSFERASE"/>
    <property type="match status" value="1"/>
</dbReference>
<organism evidence="7 8">
    <name type="scientific">Candidatus Woesebacteria bacterium GW2011_GWC1_43_10b</name>
    <dbReference type="NCBI Taxonomy" id="1618585"/>
    <lineage>
        <taxon>Bacteria</taxon>
        <taxon>Candidatus Woeseibacteriota</taxon>
    </lineage>
</organism>
<dbReference type="InterPro" id="IPR006342">
    <property type="entry name" value="FkbM_mtfrase"/>
</dbReference>
<evidence type="ECO:0000313" key="7">
    <source>
        <dbReference type="EMBL" id="KKS80797.1"/>
    </source>
</evidence>
<keyword evidence="4" id="KW-1133">Transmembrane helix</keyword>
<evidence type="ECO:0000256" key="4">
    <source>
        <dbReference type="SAM" id="Phobius"/>
    </source>
</evidence>
<dbReference type="SUPFAM" id="SSF53335">
    <property type="entry name" value="S-adenosyl-L-methionine-dependent methyltransferases"/>
    <property type="match status" value="1"/>
</dbReference>
<dbReference type="GO" id="GO:0016757">
    <property type="term" value="F:glycosyltransferase activity"/>
    <property type="evidence" value="ECO:0007669"/>
    <property type="project" value="UniProtKB-KW"/>
</dbReference>
<dbReference type="InterPro" id="IPR050834">
    <property type="entry name" value="Glycosyltransf_2"/>
</dbReference>
<keyword evidence="4" id="KW-0812">Transmembrane</keyword>
<evidence type="ECO:0000256" key="3">
    <source>
        <dbReference type="ARBA" id="ARBA00022679"/>
    </source>
</evidence>
<comment type="similarity">
    <text evidence="1">Belongs to the glycosyltransferase 2 family.</text>
</comment>
<dbReference type="SUPFAM" id="SSF53448">
    <property type="entry name" value="Nucleotide-diphospho-sugar transferases"/>
    <property type="match status" value="1"/>
</dbReference>
<dbReference type="InterPro" id="IPR029044">
    <property type="entry name" value="Nucleotide-diphossugar_trans"/>
</dbReference>
<accession>A0A0G1C5G6</accession>
<dbReference type="Gene3D" id="3.40.50.150">
    <property type="entry name" value="Vaccinia Virus protein VP39"/>
    <property type="match status" value="1"/>
</dbReference>
<feature type="domain" description="Methyltransferase FkbM" evidence="6">
    <location>
        <begin position="98"/>
        <end position="255"/>
    </location>
</feature>
<dbReference type="AlphaFoldDB" id="A0A0G1C5G6"/>
<dbReference type="PANTHER" id="PTHR43685:SF5">
    <property type="entry name" value="GLYCOSYLTRANSFERASE EPSE-RELATED"/>
    <property type="match status" value="1"/>
</dbReference>
<keyword evidence="4" id="KW-0472">Membrane</keyword>
<evidence type="ECO:0000259" key="5">
    <source>
        <dbReference type="Pfam" id="PF00535"/>
    </source>
</evidence>
<protein>
    <submittedName>
        <fullName evidence="7">Glycosyl transferase family 2</fullName>
    </submittedName>
</protein>
<reference evidence="7 8" key="1">
    <citation type="journal article" date="2015" name="Nature">
        <title>rRNA introns, odd ribosomes, and small enigmatic genomes across a large radiation of phyla.</title>
        <authorList>
            <person name="Brown C.T."/>
            <person name="Hug L.A."/>
            <person name="Thomas B.C."/>
            <person name="Sharon I."/>
            <person name="Castelle C.J."/>
            <person name="Singh A."/>
            <person name="Wilkins M.J."/>
            <person name="Williams K.H."/>
            <person name="Banfield J.F."/>
        </authorList>
    </citation>
    <scope>NUCLEOTIDE SEQUENCE [LARGE SCALE GENOMIC DNA]</scope>
</reference>
<comment type="caution">
    <text evidence="7">The sequence shown here is derived from an EMBL/GenBank/DDBJ whole genome shotgun (WGS) entry which is preliminary data.</text>
</comment>
<feature type="transmembrane region" description="Helical" evidence="4">
    <location>
        <begin position="545"/>
        <end position="570"/>
    </location>
</feature>
<keyword evidence="3 7" id="KW-0808">Transferase</keyword>
<evidence type="ECO:0000256" key="1">
    <source>
        <dbReference type="ARBA" id="ARBA00006739"/>
    </source>
</evidence>
<sequence>MDLKAKNMKNVILDLPAKYLMGRGIDKKFPILVGLYKKVNSLMAKSGETTFEIPLGARLTVSNSDLGLGLYLRTKGEFEPVQTKTFIRTVKKGDKVADIGANVGYYTILASKLVGPKGRVYAFEPDPDNRVLFNKNLELNACKNVVVSPFALSDEAGKDYLVKDSVNPGESTLSASKKGKRIEIQKITLDSYLENEGVKALDVAKVDVEGAEIAVLKGALKTLKKSKNLTLFIEDNPKALEGFEKDSFTLLAFLKGAGLIVKNIIDEGDSRLRGFRVRTLNKILGKRGYTNLLVRSLEAKVVKNPLVSVLMTSYNAEKFIRESIDSILGQTYENFELIVVDDGSVDRTYEILKNYEAKDERIRVFRFNTNRGPSSASERGLRETNGKLVARMDADDIALPDRIEKQVRFFQQNPDVVIVGGQCILMDEGAKVIGQKEFPLKSKEIYKSLFNINPIQHPTCMFNRDLVPKNHVYYHNHGILAHDLELIYKLSQYGTLANLEDVVLYYRQYPSSLSLRNPKKTFFDTLQIRYRALTRYGYRPTFKAWIVNFLQVFVVYFLPSAAIYPLFILIRGMRNLKVELPQIVSVRVKRVHNFASHIIGEAFTPLTARS</sequence>